<dbReference type="AlphaFoldDB" id="A0AAD9LHE7"/>
<reference evidence="1" key="2">
    <citation type="submission" date="2021-05" db="EMBL/GenBank/DDBJ databases">
        <authorList>
            <person name="Pain A."/>
        </authorList>
    </citation>
    <scope>NUCLEOTIDE SEQUENCE</scope>
    <source>
        <strain evidence="1">1802A</strain>
    </source>
</reference>
<evidence type="ECO:0000313" key="1">
    <source>
        <dbReference type="EMBL" id="KAK1936485.1"/>
    </source>
</evidence>
<sequence length="372" mass="40514">MLDVYLGTNHNGSEVDAPIFKSVTALSQMARYKRESGPVCKTHDGMDMKGQRAMMKPIQRKEAIDTASTSPASNSIHPDCSSGFTWSNGMVITELRDVKGDLNGKGSGWNTDVWNASQSDFTSTNSGTNGSVDGISHTIGMRSPATHYKHSGTSEGSFKHVSADSSGDGIDGMSFFKKGVRSNSFSNTVSYSYGTIEESVTLPPAGPTKSMPSDGALSYVSTQPDNTVVVGQYIEDLGRKRASNTKYPDETSSYTNNSFIYQPGPFGFPTMFRDIECGDVERSKFGMAPLTVFTAFSPSQHEENAIAVHVGDKVDVIARHNRWIYVNVAKSSRPDVVGSSGWIPEHVLVEPEIFARQLHHSSLHTHTFNKFI</sequence>
<proteinExistence type="predicted"/>
<dbReference type="Proteomes" id="UP001195914">
    <property type="component" value="Unassembled WGS sequence"/>
</dbReference>
<gene>
    <name evidence="1" type="ORF">X943_003776</name>
</gene>
<reference evidence="1" key="1">
    <citation type="journal article" date="2014" name="Nucleic Acids Res.">
        <title>The evolutionary dynamics of variant antigen genes in Babesia reveal a history of genomic innovation underlying host-parasite interaction.</title>
        <authorList>
            <person name="Jackson A.P."/>
            <person name="Otto T.D."/>
            <person name="Darby A."/>
            <person name="Ramaprasad A."/>
            <person name="Xia D."/>
            <person name="Echaide I.E."/>
            <person name="Farber M."/>
            <person name="Gahlot S."/>
            <person name="Gamble J."/>
            <person name="Gupta D."/>
            <person name="Gupta Y."/>
            <person name="Jackson L."/>
            <person name="Malandrin L."/>
            <person name="Malas T.B."/>
            <person name="Moussa E."/>
            <person name="Nair M."/>
            <person name="Reid A.J."/>
            <person name="Sanders M."/>
            <person name="Sharma J."/>
            <person name="Tracey A."/>
            <person name="Quail M.A."/>
            <person name="Weir W."/>
            <person name="Wastling J.M."/>
            <person name="Hall N."/>
            <person name="Willadsen P."/>
            <person name="Lingelbach K."/>
            <person name="Shiels B."/>
            <person name="Tait A."/>
            <person name="Berriman M."/>
            <person name="Allred D.R."/>
            <person name="Pain A."/>
        </authorList>
    </citation>
    <scope>NUCLEOTIDE SEQUENCE</scope>
    <source>
        <strain evidence="1">1802A</strain>
    </source>
</reference>
<evidence type="ECO:0000313" key="2">
    <source>
        <dbReference type="Proteomes" id="UP001195914"/>
    </source>
</evidence>
<organism evidence="1 2">
    <name type="scientific">Babesia divergens</name>
    <dbReference type="NCBI Taxonomy" id="32595"/>
    <lineage>
        <taxon>Eukaryota</taxon>
        <taxon>Sar</taxon>
        <taxon>Alveolata</taxon>
        <taxon>Apicomplexa</taxon>
        <taxon>Aconoidasida</taxon>
        <taxon>Piroplasmida</taxon>
        <taxon>Babesiidae</taxon>
        <taxon>Babesia</taxon>
    </lineage>
</organism>
<dbReference type="EMBL" id="JAHBMH010000044">
    <property type="protein sequence ID" value="KAK1936485.1"/>
    <property type="molecule type" value="Genomic_DNA"/>
</dbReference>
<accession>A0AAD9LHE7</accession>
<protein>
    <recommendedName>
        <fullName evidence="3">SH3 domain-containing protein</fullName>
    </recommendedName>
</protein>
<comment type="caution">
    <text evidence="1">The sequence shown here is derived from an EMBL/GenBank/DDBJ whole genome shotgun (WGS) entry which is preliminary data.</text>
</comment>
<keyword evidence="2" id="KW-1185">Reference proteome</keyword>
<evidence type="ECO:0008006" key="3">
    <source>
        <dbReference type="Google" id="ProtNLM"/>
    </source>
</evidence>
<name>A0AAD9LHE7_BABDI</name>